<dbReference type="GO" id="GO:0050650">
    <property type="term" value="P:chondroitin sulfate proteoglycan biosynthetic process"/>
    <property type="evidence" value="ECO:0007669"/>
    <property type="project" value="TreeGrafter"/>
</dbReference>
<evidence type="ECO:0000256" key="2">
    <source>
        <dbReference type="ARBA" id="ARBA00022801"/>
    </source>
</evidence>
<dbReference type="GO" id="GO:0016791">
    <property type="term" value="F:phosphatase activity"/>
    <property type="evidence" value="ECO:0007669"/>
    <property type="project" value="UniProtKB-ARBA"/>
</dbReference>
<dbReference type="InterPro" id="IPR000560">
    <property type="entry name" value="His_Pase_clade-2"/>
</dbReference>
<proteinExistence type="inferred from homology"/>
<dbReference type="PANTHER" id="PTHR11567">
    <property type="entry name" value="ACID PHOSPHATASE-RELATED"/>
    <property type="match status" value="1"/>
</dbReference>
<dbReference type="PANTHER" id="PTHR11567:SF110">
    <property type="entry name" value="2-PHOSPHOXYLOSE PHOSPHATASE 1"/>
    <property type="match status" value="1"/>
</dbReference>
<organism evidence="8">
    <name type="scientific">Drosophila grimshawi</name>
    <name type="common">Hawaiian fruit fly</name>
    <name type="synonym">Idiomyia grimshawi</name>
    <dbReference type="NCBI Taxonomy" id="7222"/>
    <lineage>
        <taxon>Eukaryota</taxon>
        <taxon>Metazoa</taxon>
        <taxon>Ecdysozoa</taxon>
        <taxon>Arthropoda</taxon>
        <taxon>Hexapoda</taxon>
        <taxon>Insecta</taxon>
        <taxon>Pterygota</taxon>
        <taxon>Neoptera</taxon>
        <taxon>Endopterygota</taxon>
        <taxon>Diptera</taxon>
        <taxon>Brachycera</taxon>
        <taxon>Muscomorpha</taxon>
        <taxon>Ephydroidea</taxon>
        <taxon>Drosophilidae</taxon>
        <taxon>Drosophila</taxon>
        <taxon>Hawaiian Drosophila</taxon>
    </lineage>
</organism>
<evidence type="ECO:0000313" key="7">
    <source>
        <dbReference type="EMBL" id="EDW03860.1"/>
    </source>
</evidence>
<dbReference type="SUPFAM" id="SSF53254">
    <property type="entry name" value="Phosphoglycerate mutase-like"/>
    <property type="match status" value="1"/>
</dbReference>
<evidence type="ECO:0000256" key="6">
    <source>
        <dbReference type="SAM" id="Phobius"/>
    </source>
</evidence>
<dbReference type="OMA" id="DWEWNYY"/>
<name>B4JAQ2_DROGR</name>
<dbReference type="FunCoup" id="B4JAQ2">
    <property type="interactions" value="93"/>
</dbReference>
<dbReference type="InterPro" id="IPR050645">
    <property type="entry name" value="Histidine_acid_phosphatase"/>
</dbReference>
<keyword evidence="6" id="KW-0472">Membrane</keyword>
<sequence>MKLLLKELTRFTTQPRTFYCYMFLSIWIFLLIAGMYRYMGNAEHNASPGSGGGNYNLNTGTANSDASEFASSAQRFAQYRERCAPLAQLTRMDDGGMLEGWKLQGVLLVIRHGDRGAMSHVHAGGINCGVNADGDSLVNRYRSFLHNSSSSASGSNHMYWSKVGPFHGFPLLPATDRGCPLGQLTYKGIAQLLHVGDILHQIYAHPLGLLLKPNSVRGGGALETTPHTLLNSDEVVVFTTRYRRTFQSALALLFALLPAEKWLALNVRESHSMAFCFGDCSCAQSMVLRKRLMQLADRQLLQRPDVLAVMQWIGGTLLQHAPTEGGVTNPFEVVDAMLTVLCHEATTLPCRRRNGSQMREASTRNQDLIDVINIDQDETAGNAPQAAAAAADDAAGAGAAAPAADGIAPSNDEQQQESDGCVEALHVDALMSFADELSLRSARHVYYKRSGLLRAYGMIRHIVGYMLKMISGDRTKFVLYSGHDCTMQYLTAALGIQNAQGQTIPYASRLAFEVYRSEAHTDYYFRVVHNGRDVTQQIEFCEGGKSLRVTRDSRGNKADLCPIENIIRFLHEDYFGPLNATNFKEACAASIGSPAKANDF</sequence>
<dbReference type="KEGG" id="dgr:6562423"/>
<evidence type="ECO:0000256" key="5">
    <source>
        <dbReference type="ARBA" id="ARBA00041499"/>
    </source>
</evidence>
<dbReference type="OrthoDB" id="10262962at2759"/>
<dbReference type="Gene3D" id="3.40.50.1240">
    <property type="entry name" value="Phosphoglycerate mutase-like"/>
    <property type="match status" value="1"/>
</dbReference>
<dbReference type="GO" id="GO:0006024">
    <property type="term" value="P:glycosaminoglycan biosynthetic process"/>
    <property type="evidence" value="ECO:0007669"/>
    <property type="project" value="TreeGrafter"/>
</dbReference>
<protein>
    <recommendedName>
        <fullName evidence="4">2-phosphoxylose phosphatase 1</fullName>
    </recommendedName>
    <alternativeName>
        <fullName evidence="5">Acid phosphatase-like protein 2</fullName>
    </alternativeName>
</protein>
<keyword evidence="6" id="KW-1133">Transmembrane helix</keyword>
<comment type="catalytic activity">
    <reaction evidence="3">
        <text>3-O-[beta-D-GlcA-(1-&gt;3)-beta-D-Gal-(1-&gt;3)-beta-D-Gal-(1-&gt;4)-beta-D-2-O-P-Xyl]-L-seryl-[protein] + H2O = 3-O-(beta-D-GlcA-(1-&gt;3)-beta-D-Gal-(1-&gt;3)-beta-D-Gal-(1-&gt;4)-beta-D-Xyl)-L-seryl-[protein] + phosphate</text>
        <dbReference type="Rhea" id="RHEA:56512"/>
        <dbReference type="Rhea" id="RHEA-COMP:12573"/>
        <dbReference type="Rhea" id="RHEA-COMP:14559"/>
        <dbReference type="ChEBI" id="CHEBI:15377"/>
        <dbReference type="ChEBI" id="CHEBI:43474"/>
        <dbReference type="ChEBI" id="CHEBI:132093"/>
        <dbReference type="ChEBI" id="CHEBI:140495"/>
    </reaction>
</comment>
<dbReference type="Proteomes" id="UP000001070">
    <property type="component" value="Unassembled WGS sequence"/>
</dbReference>
<keyword evidence="8" id="KW-1185">Reference proteome</keyword>
<evidence type="ECO:0000256" key="1">
    <source>
        <dbReference type="ARBA" id="ARBA00005375"/>
    </source>
</evidence>
<dbReference type="HOGENOM" id="CLU_033855_0_0_1"/>
<evidence type="ECO:0000256" key="4">
    <source>
        <dbReference type="ARBA" id="ARBA00040357"/>
    </source>
</evidence>
<keyword evidence="2" id="KW-0378">Hydrolase</keyword>
<reference evidence="7 8" key="1">
    <citation type="journal article" date="2007" name="Nature">
        <title>Evolution of genes and genomes on the Drosophila phylogeny.</title>
        <authorList>
            <consortium name="Drosophila 12 Genomes Consortium"/>
            <person name="Clark A.G."/>
            <person name="Eisen M.B."/>
            <person name="Smith D.R."/>
            <person name="Bergman C.M."/>
            <person name="Oliver B."/>
            <person name="Markow T.A."/>
            <person name="Kaufman T.C."/>
            <person name="Kellis M."/>
            <person name="Gelbart W."/>
            <person name="Iyer V.N."/>
            <person name="Pollard D.A."/>
            <person name="Sackton T.B."/>
            <person name="Larracuente A.M."/>
            <person name="Singh N.D."/>
            <person name="Abad J.P."/>
            <person name="Abt D.N."/>
            <person name="Adryan B."/>
            <person name="Aguade M."/>
            <person name="Akashi H."/>
            <person name="Anderson W.W."/>
            <person name="Aquadro C.F."/>
            <person name="Ardell D.H."/>
            <person name="Arguello R."/>
            <person name="Artieri C.G."/>
            <person name="Barbash D.A."/>
            <person name="Barker D."/>
            <person name="Barsanti P."/>
            <person name="Batterham P."/>
            <person name="Batzoglou S."/>
            <person name="Begun D."/>
            <person name="Bhutkar A."/>
            <person name="Blanco E."/>
            <person name="Bosak S.A."/>
            <person name="Bradley R.K."/>
            <person name="Brand A.D."/>
            <person name="Brent M.R."/>
            <person name="Brooks A.N."/>
            <person name="Brown R.H."/>
            <person name="Butlin R.K."/>
            <person name="Caggese C."/>
            <person name="Calvi B.R."/>
            <person name="Bernardo de Carvalho A."/>
            <person name="Caspi A."/>
            <person name="Castrezana S."/>
            <person name="Celniker S.E."/>
            <person name="Chang J.L."/>
            <person name="Chapple C."/>
            <person name="Chatterji S."/>
            <person name="Chinwalla A."/>
            <person name="Civetta A."/>
            <person name="Clifton S.W."/>
            <person name="Comeron J.M."/>
            <person name="Costello J.C."/>
            <person name="Coyne J.A."/>
            <person name="Daub J."/>
            <person name="David R.G."/>
            <person name="Delcher A.L."/>
            <person name="Delehaunty K."/>
            <person name="Do C.B."/>
            <person name="Ebling H."/>
            <person name="Edwards K."/>
            <person name="Eickbush T."/>
            <person name="Evans J.D."/>
            <person name="Filipski A."/>
            <person name="Findeiss S."/>
            <person name="Freyhult E."/>
            <person name="Fulton L."/>
            <person name="Fulton R."/>
            <person name="Garcia A.C."/>
            <person name="Gardiner A."/>
            <person name="Garfield D.A."/>
            <person name="Garvin B.E."/>
            <person name="Gibson G."/>
            <person name="Gilbert D."/>
            <person name="Gnerre S."/>
            <person name="Godfrey J."/>
            <person name="Good R."/>
            <person name="Gotea V."/>
            <person name="Gravely B."/>
            <person name="Greenberg A.J."/>
            <person name="Griffiths-Jones S."/>
            <person name="Gross S."/>
            <person name="Guigo R."/>
            <person name="Gustafson E.A."/>
            <person name="Haerty W."/>
            <person name="Hahn M.W."/>
            <person name="Halligan D.L."/>
            <person name="Halpern A.L."/>
            <person name="Halter G.M."/>
            <person name="Han M.V."/>
            <person name="Heger A."/>
            <person name="Hillier L."/>
            <person name="Hinrichs A.S."/>
            <person name="Holmes I."/>
            <person name="Hoskins R.A."/>
            <person name="Hubisz M.J."/>
            <person name="Hultmark D."/>
            <person name="Huntley M.A."/>
            <person name="Jaffe D.B."/>
            <person name="Jagadeeshan S."/>
            <person name="Jeck W.R."/>
            <person name="Johnson J."/>
            <person name="Jones C.D."/>
            <person name="Jordan W.C."/>
            <person name="Karpen G.H."/>
            <person name="Kataoka E."/>
            <person name="Keightley P.D."/>
            <person name="Kheradpour P."/>
            <person name="Kirkness E.F."/>
            <person name="Koerich L.B."/>
            <person name="Kristiansen K."/>
            <person name="Kudrna D."/>
            <person name="Kulathinal R.J."/>
            <person name="Kumar S."/>
            <person name="Kwok R."/>
            <person name="Lander E."/>
            <person name="Langley C.H."/>
            <person name="Lapoint R."/>
            <person name="Lazzaro B.P."/>
            <person name="Lee S.J."/>
            <person name="Levesque L."/>
            <person name="Li R."/>
            <person name="Lin C.F."/>
            <person name="Lin M.F."/>
            <person name="Lindblad-Toh K."/>
            <person name="Llopart A."/>
            <person name="Long M."/>
            <person name="Low L."/>
            <person name="Lozovsky E."/>
            <person name="Lu J."/>
            <person name="Luo M."/>
            <person name="Machado C.A."/>
            <person name="Makalowski W."/>
            <person name="Marzo M."/>
            <person name="Matsuda M."/>
            <person name="Matzkin L."/>
            <person name="McAllister B."/>
            <person name="McBride C.S."/>
            <person name="McKernan B."/>
            <person name="McKernan K."/>
            <person name="Mendez-Lago M."/>
            <person name="Minx P."/>
            <person name="Mollenhauer M.U."/>
            <person name="Montooth K."/>
            <person name="Mount S.M."/>
            <person name="Mu X."/>
            <person name="Myers E."/>
            <person name="Negre B."/>
            <person name="Newfeld S."/>
            <person name="Nielsen R."/>
            <person name="Noor M.A."/>
            <person name="O'Grady P."/>
            <person name="Pachter L."/>
            <person name="Papaceit M."/>
            <person name="Parisi M.J."/>
            <person name="Parisi M."/>
            <person name="Parts L."/>
            <person name="Pedersen J.S."/>
            <person name="Pesole G."/>
            <person name="Phillippy A.M."/>
            <person name="Ponting C.P."/>
            <person name="Pop M."/>
            <person name="Porcelli D."/>
            <person name="Powell J.R."/>
            <person name="Prohaska S."/>
            <person name="Pruitt K."/>
            <person name="Puig M."/>
            <person name="Quesneville H."/>
            <person name="Ram K.R."/>
            <person name="Rand D."/>
            <person name="Rasmussen M.D."/>
            <person name="Reed L.K."/>
            <person name="Reenan R."/>
            <person name="Reily A."/>
            <person name="Remington K.A."/>
            <person name="Rieger T.T."/>
            <person name="Ritchie M.G."/>
            <person name="Robin C."/>
            <person name="Rogers Y.H."/>
            <person name="Rohde C."/>
            <person name="Rozas J."/>
            <person name="Rubenfield M.J."/>
            <person name="Ruiz A."/>
            <person name="Russo S."/>
            <person name="Salzberg S.L."/>
            <person name="Sanchez-Gracia A."/>
            <person name="Saranga D.J."/>
            <person name="Sato H."/>
            <person name="Schaeffer S.W."/>
            <person name="Schatz M.C."/>
            <person name="Schlenke T."/>
            <person name="Schwartz R."/>
            <person name="Segarra C."/>
            <person name="Singh R.S."/>
            <person name="Sirot L."/>
            <person name="Sirota M."/>
            <person name="Sisneros N.B."/>
            <person name="Smith C.D."/>
            <person name="Smith T.F."/>
            <person name="Spieth J."/>
            <person name="Stage D.E."/>
            <person name="Stark A."/>
            <person name="Stephan W."/>
            <person name="Strausberg R.L."/>
            <person name="Strempel S."/>
            <person name="Sturgill D."/>
            <person name="Sutton G."/>
            <person name="Sutton G.G."/>
            <person name="Tao W."/>
            <person name="Teichmann S."/>
            <person name="Tobari Y.N."/>
            <person name="Tomimura Y."/>
            <person name="Tsolas J.M."/>
            <person name="Valente V.L."/>
            <person name="Venter E."/>
            <person name="Venter J.C."/>
            <person name="Vicario S."/>
            <person name="Vieira F.G."/>
            <person name="Vilella A.J."/>
            <person name="Villasante A."/>
            <person name="Walenz B."/>
            <person name="Wang J."/>
            <person name="Wasserman M."/>
            <person name="Watts T."/>
            <person name="Wilson D."/>
            <person name="Wilson R.K."/>
            <person name="Wing R.A."/>
            <person name="Wolfner M.F."/>
            <person name="Wong A."/>
            <person name="Wong G.K."/>
            <person name="Wu C.I."/>
            <person name="Wu G."/>
            <person name="Yamamoto D."/>
            <person name="Yang H.P."/>
            <person name="Yang S.P."/>
            <person name="Yorke J.A."/>
            <person name="Yoshida K."/>
            <person name="Zdobnov E."/>
            <person name="Zhang P."/>
            <person name="Zhang Y."/>
            <person name="Zimin A.V."/>
            <person name="Baldwin J."/>
            <person name="Abdouelleil A."/>
            <person name="Abdulkadir J."/>
            <person name="Abebe A."/>
            <person name="Abera B."/>
            <person name="Abreu J."/>
            <person name="Acer S.C."/>
            <person name="Aftuck L."/>
            <person name="Alexander A."/>
            <person name="An P."/>
            <person name="Anderson E."/>
            <person name="Anderson S."/>
            <person name="Arachi H."/>
            <person name="Azer M."/>
            <person name="Bachantsang P."/>
            <person name="Barry A."/>
            <person name="Bayul T."/>
            <person name="Berlin A."/>
            <person name="Bessette D."/>
            <person name="Bloom T."/>
            <person name="Blye J."/>
            <person name="Boguslavskiy L."/>
            <person name="Bonnet C."/>
            <person name="Boukhgalter B."/>
            <person name="Bourzgui I."/>
            <person name="Brown A."/>
            <person name="Cahill P."/>
            <person name="Channer S."/>
            <person name="Cheshatsang Y."/>
            <person name="Chuda L."/>
            <person name="Citroen M."/>
            <person name="Collymore A."/>
            <person name="Cooke P."/>
            <person name="Costello M."/>
            <person name="D'Aco K."/>
            <person name="Daza R."/>
            <person name="De Haan G."/>
            <person name="DeGray S."/>
            <person name="DeMaso C."/>
            <person name="Dhargay N."/>
            <person name="Dooley K."/>
            <person name="Dooley E."/>
            <person name="Doricent M."/>
            <person name="Dorje P."/>
            <person name="Dorjee K."/>
            <person name="Dupes A."/>
            <person name="Elong R."/>
            <person name="Falk J."/>
            <person name="Farina A."/>
            <person name="Faro S."/>
            <person name="Ferguson D."/>
            <person name="Fisher S."/>
            <person name="Foley C.D."/>
            <person name="Franke A."/>
            <person name="Friedrich D."/>
            <person name="Gadbois L."/>
            <person name="Gearin G."/>
            <person name="Gearin C.R."/>
            <person name="Giannoukos G."/>
            <person name="Goode T."/>
            <person name="Graham J."/>
            <person name="Grandbois E."/>
            <person name="Grewal S."/>
            <person name="Gyaltsen K."/>
            <person name="Hafez N."/>
            <person name="Hagos B."/>
            <person name="Hall J."/>
            <person name="Henson C."/>
            <person name="Hollinger A."/>
            <person name="Honan T."/>
            <person name="Huard M.D."/>
            <person name="Hughes L."/>
            <person name="Hurhula B."/>
            <person name="Husby M.E."/>
            <person name="Kamat A."/>
            <person name="Kanga B."/>
            <person name="Kashin S."/>
            <person name="Khazanovich D."/>
            <person name="Kisner P."/>
            <person name="Lance K."/>
            <person name="Lara M."/>
            <person name="Lee W."/>
            <person name="Lennon N."/>
            <person name="Letendre F."/>
            <person name="LeVine R."/>
            <person name="Lipovsky A."/>
            <person name="Liu X."/>
            <person name="Liu J."/>
            <person name="Liu S."/>
            <person name="Lokyitsang T."/>
            <person name="Lokyitsang Y."/>
            <person name="Lubonja R."/>
            <person name="Lui A."/>
            <person name="MacDonald P."/>
            <person name="Magnisalis V."/>
            <person name="Maru K."/>
            <person name="Matthews C."/>
            <person name="McCusker W."/>
            <person name="McDonough S."/>
            <person name="Mehta T."/>
            <person name="Meldrim J."/>
            <person name="Meneus L."/>
            <person name="Mihai O."/>
            <person name="Mihalev A."/>
            <person name="Mihova T."/>
            <person name="Mittelman R."/>
            <person name="Mlenga V."/>
            <person name="Montmayeur A."/>
            <person name="Mulrain L."/>
            <person name="Navidi A."/>
            <person name="Naylor J."/>
            <person name="Negash T."/>
            <person name="Nguyen T."/>
            <person name="Nguyen N."/>
            <person name="Nicol R."/>
            <person name="Norbu C."/>
            <person name="Norbu N."/>
            <person name="Novod N."/>
            <person name="O'Neill B."/>
            <person name="Osman S."/>
            <person name="Markiewicz E."/>
            <person name="Oyono O.L."/>
            <person name="Patti C."/>
            <person name="Phunkhang P."/>
            <person name="Pierre F."/>
            <person name="Priest M."/>
            <person name="Raghuraman S."/>
            <person name="Rege F."/>
            <person name="Reyes R."/>
            <person name="Rise C."/>
            <person name="Rogov P."/>
            <person name="Ross K."/>
            <person name="Ryan E."/>
            <person name="Settipalli S."/>
            <person name="Shea T."/>
            <person name="Sherpa N."/>
            <person name="Shi L."/>
            <person name="Shih D."/>
            <person name="Sparrow T."/>
            <person name="Spaulding J."/>
            <person name="Stalker J."/>
            <person name="Stange-Thomann N."/>
            <person name="Stavropoulos S."/>
            <person name="Stone C."/>
            <person name="Strader C."/>
            <person name="Tesfaye S."/>
            <person name="Thomson T."/>
            <person name="Thoulutsang Y."/>
            <person name="Thoulutsang D."/>
            <person name="Topham K."/>
            <person name="Topping I."/>
            <person name="Tsamla T."/>
            <person name="Vassiliev H."/>
            <person name="Vo A."/>
            <person name="Wangchuk T."/>
            <person name="Wangdi T."/>
            <person name="Weiand M."/>
            <person name="Wilkinson J."/>
            <person name="Wilson A."/>
            <person name="Yadav S."/>
            <person name="Young G."/>
            <person name="Yu Q."/>
            <person name="Zembek L."/>
            <person name="Zhong D."/>
            <person name="Zimmer A."/>
            <person name="Zwirko Z."/>
            <person name="Jaffe D.B."/>
            <person name="Alvarez P."/>
            <person name="Brockman W."/>
            <person name="Butler J."/>
            <person name="Chin C."/>
            <person name="Gnerre S."/>
            <person name="Grabherr M."/>
            <person name="Kleber M."/>
            <person name="Mauceli E."/>
            <person name="MacCallum I."/>
        </authorList>
    </citation>
    <scope>NUCLEOTIDE SEQUENCE [LARGE SCALE GENOMIC DNA]</scope>
    <source>
        <strain evidence="8">Tucson 15287-2541.00</strain>
    </source>
</reference>
<evidence type="ECO:0000256" key="3">
    <source>
        <dbReference type="ARBA" id="ARBA00036311"/>
    </source>
</evidence>
<dbReference type="GO" id="GO:0005794">
    <property type="term" value="C:Golgi apparatus"/>
    <property type="evidence" value="ECO:0007669"/>
    <property type="project" value="TreeGrafter"/>
</dbReference>
<gene>
    <name evidence="7" type="primary">Dgri\GH11471</name>
    <name evidence="7" type="ORF">Dgri_GH11471</name>
</gene>
<dbReference type="PhylomeDB" id="B4JAQ2"/>
<evidence type="ECO:0000313" key="8">
    <source>
        <dbReference type="Proteomes" id="UP000001070"/>
    </source>
</evidence>
<dbReference type="AlphaFoldDB" id="B4JAQ2"/>
<dbReference type="EMBL" id="CH916368">
    <property type="protein sequence ID" value="EDW03860.1"/>
    <property type="molecule type" value="Genomic_DNA"/>
</dbReference>
<dbReference type="Pfam" id="PF00328">
    <property type="entry name" value="His_Phos_2"/>
    <property type="match status" value="1"/>
</dbReference>
<accession>B4JAQ2</accession>
<dbReference type="InterPro" id="IPR029033">
    <property type="entry name" value="His_PPase_superfam"/>
</dbReference>
<dbReference type="InParanoid" id="B4JAQ2"/>
<keyword evidence="6" id="KW-0812">Transmembrane</keyword>
<feature type="transmembrane region" description="Helical" evidence="6">
    <location>
        <begin position="21"/>
        <end position="39"/>
    </location>
</feature>
<comment type="similarity">
    <text evidence="1">Belongs to the histidine acid phosphatase family.</text>
</comment>
<dbReference type="eggNOG" id="KOG3672">
    <property type="taxonomic scope" value="Eukaryota"/>
</dbReference>